<dbReference type="AlphaFoldDB" id="A0A510HHJ1"/>
<evidence type="ECO:0000313" key="4">
    <source>
        <dbReference type="EMBL" id="BBL79431.1"/>
    </source>
</evidence>
<dbReference type="Proteomes" id="UP000318065">
    <property type="component" value="Chromosome"/>
</dbReference>
<sequence>MIVETRNVADQNPRSGETTNRGPRSLFAPANFFMLRAPLLSLEDYSKAFSSTENKSDAEDAYVNRVPQLVRSVGAEVFEEAIAVASPNLHAALQRLEGKVKPRKARQRALTASRYFSRMTTRATPFGLFSGVAMGAFGERTSACLPEARAHRKRTRPDMRWMMRVVRHLEERSDVVRQLIVSTNPTVLVRGERVVLPYFTQHGLSSDGERTEAVSLRYTPPVRDALHLAGSGIPFRELEDRIGERYSNAGADRIALLLEQLFRQEFLLSSLRPPLSETDPLGYVISQLSTVAGAEEERTALEEVREAMRAYDRLPIGGGLGAYRALKSRMKKIAEEDTPIQIDVGLVLEREKPVRLHRKVGEEMARVGELLWRLSTRGRGVGHLRSYHRDFLERYGVDREVPVLELLDEETGLGTPATYTAPEGHRDPDKSSAPKSEGESPLLTQLAMGALIRGEEEIALTTEVITALAPEDHDEESAPVSLELYAQVVAKSARAVDEGDFRTVLCPNPGSHAAGMSFGRFLDVMDPPARGKLREVHEQVAALRPGVEFVDLVYQPRAGRSANVSLAPSWRDYRVVVGTYPHGKGTRVLELSDLWVGATLDRFYVRSISLGKEIVIAPNNMLNPQGAPNVCRFLYELAHEGVKLWEPFSWGPEMSGAPKLPRIRYSKTILSPAQWNVDLRLMGDGNETDLEDKNQWKIAFERWKKVWGVPRHVFMVANDQRVLLDLGNPLHAADLRRELQSKERVTLHEMLGGFDNRWVEGSGGTHLTECVFPLLRTRSSRRSIVPSGEAPRRLPSGDLVRLPGSDWLFTKLYLARDRQDSFIAGTLNRFAETMVEEGCAEEWFYIRYADPEPHLRLRFRGESGILAARLLPALHNWAEELRTRGALKDLSLNTYEREAERYGGPEAMGEAESLFAADSRATAALLRLLVGKQVDLKPAELAAIGIVRILEGLGWASERRLEWLTSAADKSAFREEFRARRERLMDLADPEKGRFHLRSLPGGREVLDAWGLREDALRAYGEKLRVLEAAGRLWNSPERIAGSVVHMHCNRLLGVEREPENKALAFARNAVYSNRQRAEATE</sequence>
<dbReference type="InterPro" id="IPR023809">
    <property type="entry name" value="Thiopep_bacteriocin_synth_dom"/>
</dbReference>
<evidence type="ECO:0000256" key="1">
    <source>
        <dbReference type="SAM" id="MobiDB-lite"/>
    </source>
</evidence>
<evidence type="ECO:0000259" key="2">
    <source>
        <dbReference type="Pfam" id="PF04738"/>
    </source>
</evidence>
<keyword evidence="5" id="KW-1185">Reference proteome</keyword>
<dbReference type="NCBIfam" id="TIGR03891">
    <property type="entry name" value="thiopep_ocin"/>
    <property type="match status" value="1"/>
</dbReference>
<evidence type="ECO:0000259" key="3">
    <source>
        <dbReference type="Pfam" id="PF14028"/>
    </source>
</evidence>
<gene>
    <name evidence="4" type="ORF">RxyAA322_12850</name>
</gene>
<feature type="region of interest" description="Disordered" evidence="1">
    <location>
        <begin position="412"/>
        <end position="441"/>
    </location>
</feature>
<feature type="domain" description="Thiopeptide-type bacteriocin biosynthesis" evidence="3">
    <location>
        <begin position="807"/>
        <end position="1070"/>
    </location>
</feature>
<organism evidence="4 5">
    <name type="scientific">Rubrobacter xylanophilus</name>
    <dbReference type="NCBI Taxonomy" id="49319"/>
    <lineage>
        <taxon>Bacteria</taxon>
        <taxon>Bacillati</taxon>
        <taxon>Actinomycetota</taxon>
        <taxon>Rubrobacteria</taxon>
        <taxon>Rubrobacterales</taxon>
        <taxon>Rubrobacteraceae</taxon>
        <taxon>Rubrobacter</taxon>
    </lineage>
</organism>
<protein>
    <recommendedName>
        <fullName evidence="6">Lantibiotic dehydratase-like protein</fullName>
    </recommendedName>
</protein>
<evidence type="ECO:0000313" key="5">
    <source>
        <dbReference type="Proteomes" id="UP000318065"/>
    </source>
</evidence>
<reference evidence="4" key="1">
    <citation type="journal article" date="2019" name="Microbiol. Resour. Announc.">
        <title>Complete Genome Sequence of Rubrobacter xylanophilus Strain AA3-22, Isolated from Arima Onsen in Japan.</title>
        <authorList>
            <person name="Tomariguchi N."/>
            <person name="Miyazaki K."/>
        </authorList>
    </citation>
    <scope>NUCLEOTIDE SEQUENCE [LARGE SCALE GENOMIC DNA]</scope>
    <source>
        <strain evidence="4">AA3-22</strain>
    </source>
</reference>
<proteinExistence type="predicted"/>
<dbReference type="RefSeq" id="WP_143527438.1">
    <property type="nucleotide sequence ID" value="NZ_AP019791.1"/>
</dbReference>
<dbReference type="Pfam" id="PF04738">
    <property type="entry name" value="Lant_dehydr_N"/>
    <property type="match status" value="1"/>
</dbReference>
<dbReference type="InterPro" id="IPR006827">
    <property type="entry name" value="Lant_deHydtase_N"/>
</dbReference>
<dbReference type="EMBL" id="AP019791">
    <property type="protein sequence ID" value="BBL79431.1"/>
    <property type="molecule type" value="Genomic_DNA"/>
</dbReference>
<feature type="compositionally biased region" description="Polar residues" evidence="1">
    <location>
        <begin position="8"/>
        <end position="22"/>
    </location>
</feature>
<name>A0A510HHJ1_9ACTN</name>
<feature type="region of interest" description="Disordered" evidence="1">
    <location>
        <begin position="1"/>
        <end position="23"/>
    </location>
</feature>
<dbReference type="OrthoDB" id="1273722at2"/>
<feature type="domain" description="Lantibiotic dehydratase N-terminal" evidence="2">
    <location>
        <begin position="76"/>
        <end position="733"/>
    </location>
</feature>
<feature type="compositionally biased region" description="Basic and acidic residues" evidence="1">
    <location>
        <begin position="423"/>
        <end position="438"/>
    </location>
</feature>
<dbReference type="Pfam" id="PF14028">
    <property type="entry name" value="Lant_dehydr_C"/>
    <property type="match status" value="1"/>
</dbReference>
<accession>A0A510HHJ1</accession>
<evidence type="ECO:0008006" key="6">
    <source>
        <dbReference type="Google" id="ProtNLM"/>
    </source>
</evidence>